<dbReference type="OrthoDB" id="30605at2"/>
<evidence type="ECO:0000259" key="5">
    <source>
        <dbReference type="PROSITE" id="PS50893"/>
    </source>
</evidence>
<dbReference type="FunCoup" id="W0RPQ0">
    <property type="interactions" value="509"/>
</dbReference>
<keyword evidence="4" id="KW-0067">ATP-binding</keyword>
<dbReference type="PANTHER" id="PTHR43166:SF35">
    <property type="entry name" value="L-CYSTINE IMPORT ATP-BINDING PROTEIN TCYN"/>
    <property type="match status" value="1"/>
</dbReference>
<evidence type="ECO:0000313" key="7">
    <source>
        <dbReference type="Proteomes" id="UP000019151"/>
    </source>
</evidence>
<dbReference type="GO" id="GO:0016887">
    <property type="term" value="F:ATP hydrolysis activity"/>
    <property type="evidence" value="ECO:0007669"/>
    <property type="project" value="InterPro"/>
</dbReference>
<sequence length="252" mass="26614">MSGSLVIKDLHLMRGTQHVLRGVSLDVNPGQISVLMGLSGAGKSTVLRAVAALQPFSSGAITVGDVALQPGPLPPESKLKPLRRTVGFVFQAHALFEHLTALDNVTLAPIHVLGWTREKAERVAHELLAELGVDQRADAYPRELSGGQAQRVAIARALAPGPNVLLMDEPTSALDPARRSALGETLREVASNGRGLLISTHDVDFARGFADETIVLANGVVVEEGPAREVLGNPQHAATRALLHGESTTRDA</sequence>
<dbReference type="InParanoid" id="W0RPQ0"/>
<evidence type="ECO:0000313" key="6">
    <source>
        <dbReference type="EMBL" id="AHG92310.1"/>
    </source>
</evidence>
<reference evidence="6 7" key="1">
    <citation type="journal article" date="2014" name="Genome Announc.">
        <title>Genome Sequence and Methylome of Soil Bacterium Gemmatirosa kalamazoonensis KBS708T, a Member of the Rarely Cultivated Gemmatimonadetes Phylum.</title>
        <authorList>
            <person name="Debruyn J.M."/>
            <person name="Radosevich M."/>
            <person name="Wommack K.E."/>
            <person name="Polson S.W."/>
            <person name="Hauser L.J."/>
            <person name="Fawaz M.N."/>
            <person name="Korlach J."/>
            <person name="Tsai Y.C."/>
        </authorList>
    </citation>
    <scope>NUCLEOTIDE SEQUENCE [LARGE SCALE GENOMIC DNA]</scope>
    <source>
        <strain evidence="6 7">KBS708</strain>
        <plasmid evidence="7">Plasmid 1</plasmid>
    </source>
</reference>
<accession>W0RPQ0</accession>
<dbReference type="GO" id="GO:0005524">
    <property type="term" value="F:ATP binding"/>
    <property type="evidence" value="ECO:0007669"/>
    <property type="project" value="UniProtKB-KW"/>
</dbReference>
<dbReference type="GO" id="GO:0005886">
    <property type="term" value="C:plasma membrane"/>
    <property type="evidence" value="ECO:0007669"/>
    <property type="project" value="UniProtKB-SubCell"/>
</dbReference>
<dbReference type="Proteomes" id="UP000019151">
    <property type="component" value="Plasmid 1"/>
</dbReference>
<dbReference type="EMBL" id="CP007129">
    <property type="protein sequence ID" value="AHG92310.1"/>
    <property type="molecule type" value="Genomic_DNA"/>
</dbReference>
<dbReference type="InterPro" id="IPR003593">
    <property type="entry name" value="AAA+_ATPase"/>
</dbReference>
<dbReference type="HOGENOM" id="CLU_000604_1_22_0"/>
<dbReference type="RefSeq" id="WP_104023232.1">
    <property type="nucleotide sequence ID" value="NZ_CP007129.1"/>
</dbReference>
<evidence type="ECO:0000256" key="1">
    <source>
        <dbReference type="ARBA" id="ARBA00004202"/>
    </source>
</evidence>
<geneLocation type="plasmid" evidence="6 7">
    <name>1</name>
</geneLocation>
<dbReference type="SUPFAM" id="SSF52540">
    <property type="entry name" value="P-loop containing nucleoside triphosphate hydrolases"/>
    <property type="match status" value="1"/>
</dbReference>
<dbReference type="InterPro" id="IPR017871">
    <property type="entry name" value="ABC_transporter-like_CS"/>
</dbReference>
<organism evidence="6 7">
    <name type="scientific">Gemmatirosa kalamazoonensis</name>
    <dbReference type="NCBI Taxonomy" id="861299"/>
    <lineage>
        <taxon>Bacteria</taxon>
        <taxon>Pseudomonadati</taxon>
        <taxon>Gemmatimonadota</taxon>
        <taxon>Gemmatimonadia</taxon>
        <taxon>Gemmatimonadales</taxon>
        <taxon>Gemmatimonadaceae</taxon>
        <taxon>Gemmatirosa</taxon>
    </lineage>
</organism>
<protein>
    <submittedName>
        <fullName evidence="6">ABC transporter related protein</fullName>
    </submittedName>
</protein>
<proteinExistence type="predicted"/>
<keyword evidence="3" id="KW-0547">Nucleotide-binding</keyword>
<dbReference type="InterPro" id="IPR003439">
    <property type="entry name" value="ABC_transporter-like_ATP-bd"/>
</dbReference>
<dbReference type="InterPro" id="IPR050086">
    <property type="entry name" value="MetN_ABC_transporter-like"/>
</dbReference>
<name>W0RPQ0_9BACT</name>
<evidence type="ECO:0000256" key="4">
    <source>
        <dbReference type="ARBA" id="ARBA00022840"/>
    </source>
</evidence>
<evidence type="ECO:0000256" key="3">
    <source>
        <dbReference type="ARBA" id="ARBA00022741"/>
    </source>
</evidence>
<gene>
    <name evidence="6" type="ORF">J421_4775</name>
</gene>
<keyword evidence="2" id="KW-0813">Transport</keyword>
<dbReference type="SMART" id="SM00382">
    <property type="entry name" value="AAA"/>
    <property type="match status" value="1"/>
</dbReference>
<keyword evidence="6" id="KW-0614">Plasmid</keyword>
<comment type="subcellular location">
    <subcellularLocation>
        <location evidence="1">Cell membrane</location>
        <topology evidence="1">Peripheral membrane protein</topology>
    </subcellularLocation>
</comment>
<evidence type="ECO:0000256" key="2">
    <source>
        <dbReference type="ARBA" id="ARBA00022448"/>
    </source>
</evidence>
<dbReference type="AlphaFoldDB" id="W0RPQ0"/>
<dbReference type="PROSITE" id="PS50893">
    <property type="entry name" value="ABC_TRANSPORTER_2"/>
    <property type="match status" value="1"/>
</dbReference>
<dbReference type="KEGG" id="gba:J421_4775"/>
<dbReference type="PANTHER" id="PTHR43166">
    <property type="entry name" value="AMINO ACID IMPORT ATP-BINDING PROTEIN"/>
    <property type="match status" value="1"/>
</dbReference>
<dbReference type="Gene3D" id="3.40.50.300">
    <property type="entry name" value="P-loop containing nucleotide triphosphate hydrolases"/>
    <property type="match status" value="1"/>
</dbReference>
<dbReference type="Pfam" id="PF00005">
    <property type="entry name" value="ABC_tran"/>
    <property type="match status" value="1"/>
</dbReference>
<feature type="domain" description="ABC transporter" evidence="5">
    <location>
        <begin position="5"/>
        <end position="243"/>
    </location>
</feature>
<keyword evidence="7" id="KW-1185">Reference proteome</keyword>
<dbReference type="InterPro" id="IPR027417">
    <property type="entry name" value="P-loop_NTPase"/>
</dbReference>
<dbReference type="PROSITE" id="PS00211">
    <property type="entry name" value="ABC_TRANSPORTER_1"/>
    <property type="match status" value="1"/>
</dbReference>